<proteinExistence type="predicted"/>
<comment type="caution">
    <text evidence="1">The sequence shown here is derived from an EMBL/GenBank/DDBJ whole genome shotgun (WGS) entry which is preliminary data.</text>
</comment>
<dbReference type="AlphaFoldDB" id="I4G6M6"/>
<sequence length="93" mass="10082">MGLLFTAVSQIISICLISFASLGIFNLNINLKAIEEQEVQSRVDKAATLINDSSKTIYTFLGPIATAVTAFYFSGLGNSSKTNDENSENEKNE</sequence>
<name>I4G6M6_MICAE</name>
<evidence type="ECO:0000313" key="2">
    <source>
        <dbReference type="Proteomes" id="UP000003480"/>
    </source>
</evidence>
<dbReference type="EMBL" id="CAIJ01000415">
    <property type="protein sequence ID" value="CCI03587.1"/>
    <property type="molecule type" value="Genomic_DNA"/>
</dbReference>
<organism evidence="1 2">
    <name type="scientific">Microcystis aeruginosa PCC 9443</name>
    <dbReference type="NCBI Taxonomy" id="1160281"/>
    <lineage>
        <taxon>Bacteria</taxon>
        <taxon>Bacillati</taxon>
        <taxon>Cyanobacteriota</taxon>
        <taxon>Cyanophyceae</taxon>
        <taxon>Oscillatoriophycideae</taxon>
        <taxon>Chroococcales</taxon>
        <taxon>Microcystaceae</taxon>
        <taxon>Microcystis</taxon>
    </lineage>
</organism>
<reference evidence="1 2" key="1">
    <citation type="submission" date="2012-04" db="EMBL/GenBank/DDBJ databases">
        <authorList>
            <person name="Genoscope - CEA"/>
        </authorList>
    </citation>
    <scope>NUCLEOTIDE SEQUENCE [LARGE SCALE GENOMIC DNA]</scope>
    <source>
        <strain evidence="1 2">9443</strain>
    </source>
</reference>
<dbReference type="HOGENOM" id="CLU_2396350_0_0_3"/>
<dbReference type="Proteomes" id="UP000003480">
    <property type="component" value="Unassembled WGS sequence"/>
</dbReference>
<accession>I4G6M6</accession>
<evidence type="ECO:0000313" key="1">
    <source>
        <dbReference type="EMBL" id="CCI03587.1"/>
    </source>
</evidence>
<gene>
    <name evidence="1" type="ORF">MICAC_4720003</name>
</gene>
<protein>
    <submittedName>
        <fullName evidence="1">Uncharacterized protein</fullName>
    </submittedName>
</protein>